<protein>
    <submittedName>
        <fullName evidence="1">Uncharacterized protein</fullName>
    </submittedName>
</protein>
<keyword evidence="2" id="KW-1185">Reference proteome</keyword>
<evidence type="ECO:0000313" key="2">
    <source>
        <dbReference type="Proteomes" id="UP000821853"/>
    </source>
</evidence>
<accession>A0A9J6HD15</accession>
<name>A0A9J6HD15_HAELO</name>
<comment type="caution">
    <text evidence="1">The sequence shown here is derived from an EMBL/GenBank/DDBJ whole genome shotgun (WGS) entry which is preliminary data.</text>
</comment>
<organism evidence="1 2">
    <name type="scientific">Haemaphysalis longicornis</name>
    <name type="common">Bush tick</name>
    <dbReference type="NCBI Taxonomy" id="44386"/>
    <lineage>
        <taxon>Eukaryota</taxon>
        <taxon>Metazoa</taxon>
        <taxon>Ecdysozoa</taxon>
        <taxon>Arthropoda</taxon>
        <taxon>Chelicerata</taxon>
        <taxon>Arachnida</taxon>
        <taxon>Acari</taxon>
        <taxon>Parasitiformes</taxon>
        <taxon>Ixodida</taxon>
        <taxon>Ixodoidea</taxon>
        <taxon>Ixodidae</taxon>
        <taxon>Haemaphysalinae</taxon>
        <taxon>Haemaphysalis</taxon>
    </lineage>
</organism>
<dbReference type="Proteomes" id="UP000821853">
    <property type="component" value="Unassembled WGS sequence"/>
</dbReference>
<dbReference type="AlphaFoldDB" id="A0A9J6HD15"/>
<dbReference type="OrthoDB" id="3039988at2759"/>
<dbReference type="VEuPathDB" id="VectorBase:HLOH_052801"/>
<sequence>MWQLPTTTPPKPALFQGHVACKPKLPQPADDYRLAISPRNSFHLSKVSPMDFTKAITIRIDKEQNVLIVSTPSLATAAALNSTKKLTVGNNTFEVSSFGVSPDNSCKGVNCTPHGVQDAIVAPNHELLISEGWETPTPFVLMLKAKKVPFTIYVAGVIMRCYLYKRIVAYSYTCHKVGHIADLCPNPLKTPKYKTCGYQLTSKQHECFPKCLLYSGAHSKTSKACPL</sequence>
<evidence type="ECO:0000313" key="1">
    <source>
        <dbReference type="EMBL" id="KAH9385034.1"/>
    </source>
</evidence>
<gene>
    <name evidence="1" type="ORF">HPB48_027071</name>
</gene>
<reference evidence="1 2" key="1">
    <citation type="journal article" date="2020" name="Cell">
        <title>Large-Scale Comparative Analyses of Tick Genomes Elucidate Their Genetic Diversity and Vector Capacities.</title>
        <authorList>
            <consortium name="Tick Genome and Microbiome Consortium (TIGMIC)"/>
            <person name="Jia N."/>
            <person name="Wang J."/>
            <person name="Shi W."/>
            <person name="Du L."/>
            <person name="Sun Y."/>
            <person name="Zhan W."/>
            <person name="Jiang J.F."/>
            <person name="Wang Q."/>
            <person name="Zhang B."/>
            <person name="Ji P."/>
            <person name="Bell-Sakyi L."/>
            <person name="Cui X.M."/>
            <person name="Yuan T.T."/>
            <person name="Jiang B.G."/>
            <person name="Yang W.F."/>
            <person name="Lam T.T."/>
            <person name="Chang Q.C."/>
            <person name="Ding S.J."/>
            <person name="Wang X.J."/>
            <person name="Zhu J.G."/>
            <person name="Ruan X.D."/>
            <person name="Zhao L."/>
            <person name="Wei J.T."/>
            <person name="Ye R.Z."/>
            <person name="Que T.C."/>
            <person name="Du C.H."/>
            <person name="Zhou Y.H."/>
            <person name="Cheng J.X."/>
            <person name="Dai P.F."/>
            <person name="Guo W.B."/>
            <person name="Han X.H."/>
            <person name="Huang E.J."/>
            <person name="Li L.F."/>
            <person name="Wei W."/>
            <person name="Gao Y.C."/>
            <person name="Liu J.Z."/>
            <person name="Shao H.Z."/>
            <person name="Wang X."/>
            <person name="Wang C.C."/>
            <person name="Yang T.C."/>
            <person name="Huo Q.B."/>
            <person name="Li W."/>
            <person name="Chen H.Y."/>
            <person name="Chen S.E."/>
            <person name="Zhou L.G."/>
            <person name="Ni X.B."/>
            <person name="Tian J.H."/>
            <person name="Sheng Y."/>
            <person name="Liu T."/>
            <person name="Pan Y.S."/>
            <person name="Xia L.Y."/>
            <person name="Li J."/>
            <person name="Zhao F."/>
            <person name="Cao W.C."/>
        </authorList>
    </citation>
    <scope>NUCLEOTIDE SEQUENCE [LARGE SCALE GENOMIC DNA]</scope>
    <source>
        <strain evidence="1">HaeL-2018</strain>
    </source>
</reference>
<proteinExistence type="predicted"/>
<dbReference type="EMBL" id="JABSTR010003726">
    <property type="protein sequence ID" value="KAH9385034.1"/>
    <property type="molecule type" value="Genomic_DNA"/>
</dbReference>